<evidence type="ECO:0000256" key="1">
    <source>
        <dbReference type="ARBA" id="ARBA00001946"/>
    </source>
</evidence>
<keyword evidence="7" id="KW-0408">Iron</keyword>
<gene>
    <name evidence="12" type="ordered locus">Metbo_1457</name>
</gene>
<dbReference type="eggNOG" id="arCOG01599">
    <property type="taxonomic scope" value="Archaea"/>
</dbReference>
<protein>
    <submittedName>
        <fullName evidence="12">Pyruvate ferredoxin/flavodoxin oxidoreductase, beta subunit</fullName>
        <ecNumber evidence="12">1.2.7.3</ecNumber>
    </submittedName>
</protein>
<accession>F0T8E3</accession>
<dbReference type="EC" id="1.2.7.3" evidence="12"/>
<evidence type="ECO:0000256" key="5">
    <source>
        <dbReference type="ARBA" id="ARBA00022842"/>
    </source>
</evidence>
<comment type="cofactor">
    <cofactor evidence="2">
        <name>thiamine diphosphate</name>
        <dbReference type="ChEBI" id="CHEBI:58937"/>
    </cofactor>
</comment>
<evidence type="ECO:0000256" key="8">
    <source>
        <dbReference type="ARBA" id="ARBA00023014"/>
    </source>
</evidence>
<proteinExistence type="predicted"/>
<dbReference type="InterPro" id="IPR051457">
    <property type="entry name" value="2-oxoacid:Fd_oxidoreductase"/>
</dbReference>
<dbReference type="InterPro" id="IPR011896">
    <property type="entry name" value="OFOB"/>
</dbReference>
<reference evidence="13" key="1">
    <citation type="submission" date="2011-02" db="EMBL/GenBank/DDBJ databases">
        <title>Complete sequence of Methanobacterium sp. AL-21.</title>
        <authorList>
            <consortium name="US DOE Joint Genome Institute"/>
            <person name="Lucas S."/>
            <person name="Copeland A."/>
            <person name="Lapidus A."/>
            <person name="Cheng J.-F."/>
            <person name="Goodwin L."/>
            <person name="Pitluck S."/>
            <person name="Chertkov O."/>
            <person name="Detter J.C."/>
            <person name="Han C."/>
            <person name="Tapia R."/>
            <person name="Land M."/>
            <person name="Hauser L."/>
            <person name="Kyrpides N."/>
            <person name="Ivanova N."/>
            <person name="Mikhailova N."/>
            <person name="Pagani I."/>
            <person name="Cadillo-Quiroz H."/>
            <person name="Imachi H."/>
            <person name="Zinder S."/>
            <person name="Liu W."/>
            <person name="Woyke T."/>
        </authorList>
    </citation>
    <scope>NUCLEOTIDE SEQUENCE [LARGE SCALE GENOMIC DNA]</scope>
    <source>
        <strain evidence="13">AL-21</strain>
    </source>
</reference>
<dbReference type="GO" id="GO:0046872">
    <property type="term" value="F:metal ion binding"/>
    <property type="evidence" value="ECO:0007669"/>
    <property type="project" value="UniProtKB-KW"/>
</dbReference>
<dbReference type="NCBIfam" id="TIGR02177">
    <property type="entry name" value="PorB_KorB"/>
    <property type="match status" value="1"/>
</dbReference>
<dbReference type="GeneID" id="10277908"/>
<dbReference type="GO" id="GO:0045333">
    <property type="term" value="P:cellular respiration"/>
    <property type="evidence" value="ECO:0007669"/>
    <property type="project" value="UniProtKB-ARBA"/>
</dbReference>
<dbReference type="GO" id="GO:0006082">
    <property type="term" value="P:organic acid metabolic process"/>
    <property type="evidence" value="ECO:0007669"/>
    <property type="project" value="UniProtKB-ARBA"/>
</dbReference>
<dbReference type="Pfam" id="PF12367">
    <property type="entry name" value="PFO_beta_C"/>
    <property type="match status" value="1"/>
</dbReference>
<dbReference type="AlphaFoldDB" id="F0T8E3"/>
<dbReference type="STRING" id="877455.Metbo_1457"/>
<dbReference type="OrthoDB" id="30755at2157"/>
<evidence type="ECO:0000256" key="7">
    <source>
        <dbReference type="ARBA" id="ARBA00023004"/>
    </source>
</evidence>
<dbReference type="InterPro" id="IPR011766">
    <property type="entry name" value="TPP_enzyme_TPP-bd"/>
</dbReference>
<dbReference type="RefSeq" id="WP_013645045.1">
    <property type="nucleotide sequence ID" value="NC_015216.1"/>
</dbReference>
<keyword evidence="9" id="KW-0786">Thiamine pyrophosphate</keyword>
<evidence type="ECO:0000256" key="2">
    <source>
        <dbReference type="ARBA" id="ARBA00001964"/>
    </source>
</evidence>
<dbReference type="CDD" id="cd03375">
    <property type="entry name" value="TPP_OGFOR"/>
    <property type="match status" value="1"/>
</dbReference>
<evidence type="ECO:0000256" key="3">
    <source>
        <dbReference type="ARBA" id="ARBA00001966"/>
    </source>
</evidence>
<dbReference type="GO" id="GO:0030976">
    <property type="term" value="F:thiamine pyrophosphate binding"/>
    <property type="evidence" value="ECO:0007669"/>
    <property type="project" value="InterPro"/>
</dbReference>
<evidence type="ECO:0000313" key="13">
    <source>
        <dbReference type="Proteomes" id="UP000007490"/>
    </source>
</evidence>
<keyword evidence="8" id="KW-0411">Iron-sulfur</keyword>
<feature type="domain" description="Pyruvate ferredoxin oxidoreductase beta subunit C-terminal" evidence="11">
    <location>
        <begin position="199"/>
        <end position="262"/>
    </location>
</feature>
<dbReference type="PANTHER" id="PTHR48084:SF4">
    <property type="entry name" value="2-OXOGLUTARATE OXIDOREDUCTASE SUBUNIT KORB"/>
    <property type="match status" value="1"/>
</dbReference>
<evidence type="ECO:0000256" key="4">
    <source>
        <dbReference type="ARBA" id="ARBA00022723"/>
    </source>
</evidence>
<evidence type="ECO:0000313" key="12">
    <source>
        <dbReference type="EMBL" id="ADZ09694.1"/>
    </source>
</evidence>
<organism evidence="12 13">
    <name type="scientific">Methanobacterium lacus (strain AL-21)</name>
    <dbReference type="NCBI Taxonomy" id="877455"/>
    <lineage>
        <taxon>Archaea</taxon>
        <taxon>Methanobacteriati</taxon>
        <taxon>Methanobacteriota</taxon>
        <taxon>Methanomada group</taxon>
        <taxon>Methanobacteria</taxon>
        <taxon>Methanobacteriales</taxon>
        <taxon>Methanobacteriaceae</taxon>
        <taxon>Methanobacterium</taxon>
    </lineage>
</organism>
<name>F0T8E3_METLA</name>
<dbReference type="InterPro" id="IPR029061">
    <property type="entry name" value="THDP-binding"/>
</dbReference>
<keyword evidence="4" id="KW-0479">Metal-binding</keyword>
<feature type="domain" description="Thiamine pyrophosphate enzyme TPP-binding" evidence="10">
    <location>
        <begin position="54"/>
        <end position="195"/>
    </location>
</feature>
<comment type="cofactor">
    <cofactor evidence="3">
        <name>[4Fe-4S] cluster</name>
        <dbReference type="ChEBI" id="CHEBI:49883"/>
    </cofactor>
</comment>
<dbReference type="EMBL" id="CP002551">
    <property type="protein sequence ID" value="ADZ09694.1"/>
    <property type="molecule type" value="Genomic_DNA"/>
</dbReference>
<keyword evidence="12" id="KW-0670">Pyruvate</keyword>
<dbReference type="GO" id="GO:0051536">
    <property type="term" value="F:iron-sulfur cluster binding"/>
    <property type="evidence" value="ECO:0007669"/>
    <property type="project" value="UniProtKB-KW"/>
</dbReference>
<evidence type="ECO:0000256" key="9">
    <source>
        <dbReference type="ARBA" id="ARBA00023052"/>
    </source>
</evidence>
<dbReference type="KEGG" id="mel:Metbo_1457"/>
<dbReference type="InterPro" id="IPR032686">
    <property type="entry name" value="PFO_beta_C"/>
</dbReference>
<comment type="cofactor">
    <cofactor evidence="1">
        <name>Mg(2+)</name>
        <dbReference type="ChEBI" id="CHEBI:18420"/>
    </cofactor>
</comment>
<sequence length="288" mass="32253">MKPENFDVKGADVSWCPGCGNFSILSNLKNVLADLEVDPENLVLVSGIGQAGKLPHFLRSNTYIGLHGRALSPATAIKAVNRGLKVIVATGDGDMYGEGGNHFLHTIRRNPDITCIVHDNMVYGLTKGQASPTTRLGMKTTYQVNGVSEEPFNPLTVAIALDASFVARTFSGDPEHLQKTLKSAINHEGYSLVDVFQPCVSFNKINTFQWFKENTYYLEESHDHYNKAEALRRAEETDKYPLGIFYINKQKKTFEETLNVYKNDDGTLHDRQVDKKKLNDLINSRRKL</sequence>
<reference evidence="12 13" key="2">
    <citation type="journal article" date="2014" name="Int. J. Syst. Evol. Microbiol.">
        <title>Methanobacterium paludis sp. nov. and a novel strain of Methanobacterium lacus isolated from northern peatlands.</title>
        <authorList>
            <person name="Cadillo-Quiroz H."/>
            <person name="Brauer S.L."/>
            <person name="Goodson N."/>
            <person name="Yavitt J.B."/>
            <person name="Zinder S.H."/>
        </authorList>
    </citation>
    <scope>NUCLEOTIDE SEQUENCE [LARGE SCALE GENOMIC DNA]</scope>
    <source>
        <strain evidence="12 13">AL-21</strain>
    </source>
</reference>
<dbReference type="GO" id="GO:0044272">
    <property type="term" value="P:sulfur compound biosynthetic process"/>
    <property type="evidence" value="ECO:0007669"/>
    <property type="project" value="UniProtKB-ARBA"/>
</dbReference>
<keyword evidence="6 12" id="KW-0560">Oxidoreductase</keyword>
<dbReference type="HOGENOM" id="CLU_048564_0_0_2"/>
<keyword evidence="5" id="KW-0460">Magnesium</keyword>
<evidence type="ECO:0000256" key="6">
    <source>
        <dbReference type="ARBA" id="ARBA00023002"/>
    </source>
</evidence>
<evidence type="ECO:0000259" key="10">
    <source>
        <dbReference type="Pfam" id="PF02775"/>
    </source>
</evidence>
<keyword evidence="13" id="KW-1185">Reference proteome</keyword>
<dbReference type="Pfam" id="PF02775">
    <property type="entry name" value="TPP_enzyme_C"/>
    <property type="match status" value="1"/>
</dbReference>
<dbReference type="PANTHER" id="PTHR48084">
    <property type="entry name" value="2-OXOGLUTARATE OXIDOREDUCTASE SUBUNIT KORB-RELATED"/>
    <property type="match status" value="1"/>
</dbReference>
<dbReference type="GO" id="GO:0047553">
    <property type="term" value="F:2-oxoglutarate synthase activity"/>
    <property type="evidence" value="ECO:0007669"/>
    <property type="project" value="UniProtKB-EC"/>
</dbReference>
<dbReference type="Proteomes" id="UP000007490">
    <property type="component" value="Chromosome"/>
</dbReference>
<dbReference type="SUPFAM" id="SSF52518">
    <property type="entry name" value="Thiamin diphosphate-binding fold (THDP-binding)"/>
    <property type="match status" value="1"/>
</dbReference>
<dbReference type="Gene3D" id="3.40.50.970">
    <property type="match status" value="1"/>
</dbReference>
<evidence type="ECO:0000259" key="11">
    <source>
        <dbReference type="Pfam" id="PF12367"/>
    </source>
</evidence>